<evidence type="ECO:0000313" key="1">
    <source>
        <dbReference type="EMBL" id="KAF0715511.1"/>
    </source>
</evidence>
<dbReference type="InterPro" id="IPR012337">
    <property type="entry name" value="RNaseH-like_sf"/>
</dbReference>
<dbReference type="VEuPathDB" id="FungiDB:H257_11375"/>
<accession>A0A6A4ZXV9</accession>
<gene>
    <name evidence="1" type="ORF">AaE_011319</name>
</gene>
<protein>
    <recommendedName>
        <fullName evidence="3">HAT C-terminal dimerisation domain-containing protein</fullName>
    </recommendedName>
</protein>
<dbReference type="Proteomes" id="UP000469452">
    <property type="component" value="Unassembled WGS sequence"/>
</dbReference>
<dbReference type="PANTHER" id="PTHR40866:SF1">
    <property type="entry name" value="BED-TYPE DOMAIN-CONTAINING PROTEIN"/>
    <property type="match status" value="1"/>
</dbReference>
<name>A0A6A4ZXV9_APHAT</name>
<dbReference type="SUPFAM" id="SSF53098">
    <property type="entry name" value="Ribonuclease H-like"/>
    <property type="match status" value="1"/>
</dbReference>
<dbReference type="PANTHER" id="PTHR40866">
    <property type="entry name" value="BED-TYPE DOMAIN-CONTAINING PROTEIN"/>
    <property type="match status" value="1"/>
</dbReference>
<comment type="caution">
    <text evidence="1">The sequence shown here is derived from an EMBL/GenBank/DDBJ whole genome shotgun (WGS) entry which is preliminary data.</text>
</comment>
<evidence type="ECO:0000313" key="2">
    <source>
        <dbReference type="Proteomes" id="UP000469452"/>
    </source>
</evidence>
<reference evidence="1 2" key="1">
    <citation type="submission" date="2019-06" db="EMBL/GenBank/DDBJ databases">
        <title>Genomics analysis of Aphanomyces spp. identifies a new class of oomycete effector associated with host adaptation.</title>
        <authorList>
            <person name="Gaulin E."/>
        </authorList>
    </citation>
    <scope>NUCLEOTIDE SEQUENCE [LARGE SCALE GENOMIC DNA]</scope>
    <source>
        <strain evidence="1 2">E</strain>
    </source>
</reference>
<organism evidence="1 2">
    <name type="scientific">Aphanomyces astaci</name>
    <name type="common">Crayfish plague agent</name>
    <dbReference type="NCBI Taxonomy" id="112090"/>
    <lineage>
        <taxon>Eukaryota</taxon>
        <taxon>Sar</taxon>
        <taxon>Stramenopiles</taxon>
        <taxon>Oomycota</taxon>
        <taxon>Saprolegniomycetes</taxon>
        <taxon>Saprolegniales</taxon>
        <taxon>Verrucalvaceae</taxon>
        <taxon>Aphanomyces</taxon>
    </lineage>
</organism>
<dbReference type="AlphaFoldDB" id="A0A6A4ZXV9"/>
<sequence length="512" mass="57471">MNKPNPNILRGRQLAELFFTRNAPGSTNWTCRCGVRRAQNGSGYSNLVSHITSEHPEYNTFDAMNPPAPTALFDIMVPRLVSTVYGWLHWITMSMLPFSFVSNTLARRYTKLDPISRTSFMKYMHALCAHVERKIASQLPDSVVSLVHDGWSHGSTHYLAIFATFPSSDPIGYTRTLLAFAPINDEESLSADAHYEFTLFVLELYGKSWDNVIALIGDNCSTNGAFARRAGVPLIGCASHRFNLFMSDVLADHADVIDKVNQLMTKLRFTLPAARLRRLTPLVAKTNNTTRWSSTYSMLKRYNEIKSFLIDINDNNIDVLRLNVVEDREVTALLTKLEDLNAITLALQSEDCSLLDARQIFDTVIEDYPDAAARLGRSAAIVKNPAFEDGVVKVLLESEASLTNVEAEAIKALRDSQASQGSEEGVAVPALSLAERALKKKKVMRAPSVYKDCRFLRPTSNMCERFFSATKLAVGDRRCSITPKNFEEQMFLRANIHFWTTEDVQAMMRTLE</sequence>
<dbReference type="EMBL" id="VJMI01017023">
    <property type="protein sequence ID" value="KAF0715511.1"/>
    <property type="molecule type" value="Genomic_DNA"/>
</dbReference>
<proteinExistence type="predicted"/>
<evidence type="ECO:0008006" key="3">
    <source>
        <dbReference type="Google" id="ProtNLM"/>
    </source>
</evidence>